<dbReference type="EMBL" id="CAADFP010000070">
    <property type="protein sequence ID" value="VFK28620.1"/>
    <property type="molecule type" value="Genomic_DNA"/>
</dbReference>
<name>A0A450XH25_9GAMM</name>
<accession>A0A450XH25</accession>
<protein>
    <submittedName>
        <fullName evidence="2">Uncharacterized protein</fullName>
    </submittedName>
</protein>
<dbReference type="AlphaFoldDB" id="A0A450XH25"/>
<organism evidence="2">
    <name type="scientific">Candidatus Kentrum sp. LPFa</name>
    <dbReference type="NCBI Taxonomy" id="2126335"/>
    <lineage>
        <taxon>Bacteria</taxon>
        <taxon>Pseudomonadati</taxon>
        <taxon>Pseudomonadota</taxon>
        <taxon>Gammaproteobacteria</taxon>
        <taxon>Candidatus Kentrum</taxon>
    </lineage>
</organism>
<sequence>MLSRTSKEFSTIVDETLAYGVAEEHKVEKGVFRKYFSAFLKEEGEMDKEMDEIKERLKNAGTRSKKRFNL</sequence>
<dbReference type="EMBL" id="CAADFM010000088">
    <property type="protein sequence ID" value="VFK13443.1"/>
    <property type="molecule type" value="Genomic_DNA"/>
</dbReference>
<proteinExistence type="predicted"/>
<evidence type="ECO:0000313" key="2">
    <source>
        <dbReference type="EMBL" id="VFK28620.1"/>
    </source>
</evidence>
<reference evidence="2" key="1">
    <citation type="submission" date="2019-02" db="EMBL/GenBank/DDBJ databases">
        <authorList>
            <person name="Gruber-Vodicka R. H."/>
            <person name="Seah K. B. B."/>
        </authorList>
    </citation>
    <scope>NUCLEOTIDE SEQUENCE</scope>
    <source>
        <strain evidence="1">BECK_S312</strain>
        <strain evidence="2">BECK_S426</strain>
    </source>
</reference>
<evidence type="ECO:0000313" key="1">
    <source>
        <dbReference type="EMBL" id="VFK13443.1"/>
    </source>
</evidence>
<gene>
    <name evidence="1" type="ORF">BECKLPF1236A_GA0070988_100882</name>
    <name evidence="2" type="ORF">BECKLPF1236C_GA0070990_100702</name>
</gene>